<proteinExistence type="predicted"/>
<keyword evidence="3" id="KW-1185">Reference proteome</keyword>
<reference evidence="2 3" key="1">
    <citation type="submission" date="2013-11" db="EMBL/GenBank/DDBJ databases">
        <title>Opisthorchis viverrini - life in the bile duct.</title>
        <authorList>
            <person name="Young N.D."/>
            <person name="Nagarajan N."/>
            <person name="Lin S.J."/>
            <person name="Korhonen P.K."/>
            <person name="Jex A.R."/>
            <person name="Hall R.S."/>
            <person name="Safavi-Hemami H."/>
            <person name="Kaewkong W."/>
            <person name="Bertrand D."/>
            <person name="Gao S."/>
            <person name="Seet Q."/>
            <person name="Wongkham S."/>
            <person name="Teh B.T."/>
            <person name="Wongkham C."/>
            <person name="Intapan P.M."/>
            <person name="Maleewong W."/>
            <person name="Yang X."/>
            <person name="Hu M."/>
            <person name="Wang Z."/>
            <person name="Hofmann A."/>
            <person name="Sternberg P.W."/>
            <person name="Tan P."/>
            <person name="Wang J."/>
            <person name="Gasser R.B."/>
        </authorList>
    </citation>
    <scope>NUCLEOTIDE SEQUENCE [LARGE SCALE GENOMIC DNA]</scope>
</reference>
<feature type="region of interest" description="Disordered" evidence="1">
    <location>
        <begin position="1"/>
        <end position="22"/>
    </location>
</feature>
<dbReference type="KEGG" id="ovi:T265_11196"/>
<dbReference type="RefSeq" id="XP_009176056.1">
    <property type="nucleotide sequence ID" value="XM_009177792.1"/>
</dbReference>
<accession>A0A074YZW6</accession>
<name>A0A074YZW6_OPIVI</name>
<dbReference type="Proteomes" id="UP000054324">
    <property type="component" value="Unassembled WGS sequence"/>
</dbReference>
<dbReference type="CTD" id="20325364"/>
<feature type="compositionally biased region" description="Basic and acidic residues" evidence="1">
    <location>
        <begin position="1"/>
        <end position="11"/>
    </location>
</feature>
<organism evidence="2 3">
    <name type="scientific">Opisthorchis viverrini</name>
    <name type="common">Southeast Asian liver fluke</name>
    <dbReference type="NCBI Taxonomy" id="6198"/>
    <lineage>
        <taxon>Eukaryota</taxon>
        <taxon>Metazoa</taxon>
        <taxon>Spiralia</taxon>
        <taxon>Lophotrochozoa</taxon>
        <taxon>Platyhelminthes</taxon>
        <taxon>Trematoda</taxon>
        <taxon>Digenea</taxon>
        <taxon>Opisthorchiida</taxon>
        <taxon>Opisthorchiata</taxon>
        <taxon>Opisthorchiidae</taxon>
        <taxon>Opisthorchis</taxon>
    </lineage>
</organism>
<feature type="region of interest" description="Disordered" evidence="1">
    <location>
        <begin position="40"/>
        <end position="71"/>
    </location>
</feature>
<evidence type="ECO:0000256" key="1">
    <source>
        <dbReference type="SAM" id="MobiDB-lite"/>
    </source>
</evidence>
<evidence type="ECO:0000313" key="3">
    <source>
        <dbReference type="Proteomes" id="UP000054324"/>
    </source>
</evidence>
<feature type="compositionally biased region" description="Basic and acidic residues" evidence="1">
    <location>
        <begin position="40"/>
        <end position="52"/>
    </location>
</feature>
<protein>
    <submittedName>
        <fullName evidence="2">Uncharacterized protein</fullName>
    </submittedName>
</protein>
<gene>
    <name evidence="2" type="ORF">T265_11196</name>
</gene>
<sequence>MDSYPRGERNHQNRSPAACARGENPGVLLKYGRVYARIEKEEQSTNRTKDKCSFVVQPKDPNGPPDREQPCSKLFALLLT</sequence>
<dbReference type="EMBL" id="KL597080">
    <property type="protein sequence ID" value="KER20198.1"/>
    <property type="molecule type" value="Genomic_DNA"/>
</dbReference>
<dbReference type="GeneID" id="20325364"/>
<evidence type="ECO:0000313" key="2">
    <source>
        <dbReference type="EMBL" id="KER20198.1"/>
    </source>
</evidence>
<dbReference type="AlphaFoldDB" id="A0A074YZW6"/>